<gene>
    <name evidence="2" type="ORF">LCOR_08591.1</name>
</gene>
<keyword evidence="3" id="KW-1185">Reference proteome</keyword>
<dbReference type="EMBL" id="CBTN010000048">
    <property type="protein sequence ID" value="CDH57681.1"/>
    <property type="molecule type" value="Genomic_DNA"/>
</dbReference>
<feature type="compositionally biased region" description="Low complexity" evidence="1">
    <location>
        <begin position="61"/>
        <end position="97"/>
    </location>
</feature>
<evidence type="ECO:0000313" key="3">
    <source>
        <dbReference type="Proteomes" id="UP000027586"/>
    </source>
</evidence>
<proteinExistence type="predicted"/>
<reference evidence="2" key="1">
    <citation type="submission" date="2013-08" db="EMBL/GenBank/DDBJ databases">
        <title>Gene expansion shapes genome architecture in the human pathogen Lichtheimia corymbifera: an evolutionary genomics analysis in the ancient terrestrial Mucorales (Mucoromycotina).</title>
        <authorList>
            <person name="Schwartze V.U."/>
            <person name="Winter S."/>
            <person name="Shelest E."/>
            <person name="Marcet-Houben M."/>
            <person name="Horn F."/>
            <person name="Wehner S."/>
            <person name="Hoffmann K."/>
            <person name="Riege K."/>
            <person name="Sammeth M."/>
            <person name="Nowrousian M."/>
            <person name="Valiante V."/>
            <person name="Linde J."/>
            <person name="Jacobsen I.D."/>
            <person name="Marz M."/>
            <person name="Brakhage A.A."/>
            <person name="Gabaldon T."/>
            <person name="Bocker S."/>
            <person name="Voigt K."/>
        </authorList>
    </citation>
    <scope>NUCLEOTIDE SEQUENCE [LARGE SCALE GENOMIC DNA]</scope>
    <source>
        <strain evidence="2">FSU 9682</strain>
    </source>
</reference>
<name>A0A068S8W1_9FUNG</name>
<dbReference type="AlphaFoldDB" id="A0A068S8W1"/>
<protein>
    <submittedName>
        <fullName evidence="2">Uncharacterized protein</fullName>
    </submittedName>
</protein>
<evidence type="ECO:0000313" key="2">
    <source>
        <dbReference type="EMBL" id="CDH57681.1"/>
    </source>
</evidence>
<accession>A0A068S8W1</accession>
<dbReference type="VEuPathDB" id="FungiDB:LCOR_08591.1"/>
<evidence type="ECO:0000256" key="1">
    <source>
        <dbReference type="SAM" id="MobiDB-lite"/>
    </source>
</evidence>
<organism evidence="2 3">
    <name type="scientific">Lichtheimia corymbifera JMRC:FSU:9682</name>
    <dbReference type="NCBI Taxonomy" id="1263082"/>
    <lineage>
        <taxon>Eukaryota</taxon>
        <taxon>Fungi</taxon>
        <taxon>Fungi incertae sedis</taxon>
        <taxon>Mucoromycota</taxon>
        <taxon>Mucoromycotina</taxon>
        <taxon>Mucoromycetes</taxon>
        <taxon>Mucorales</taxon>
        <taxon>Lichtheimiaceae</taxon>
        <taxon>Lichtheimia</taxon>
    </lineage>
</organism>
<sequence length="123" mass="12556">MLAQGDTHDGDAYDPLVQGALLSAPLGVPSSSLNQLQVPVIPPTPTTTTTTTQGSPPPSSEPSISGTFMTTTSPTTATETAHTTTSTTATPSSTHGPTSDACILKAVYSIISVSLFLFMYAIV</sequence>
<feature type="region of interest" description="Disordered" evidence="1">
    <location>
        <begin position="34"/>
        <end position="97"/>
    </location>
</feature>
<dbReference type="Proteomes" id="UP000027586">
    <property type="component" value="Unassembled WGS sequence"/>
</dbReference>
<comment type="caution">
    <text evidence="2">The sequence shown here is derived from an EMBL/GenBank/DDBJ whole genome shotgun (WGS) entry which is preliminary data.</text>
</comment>